<dbReference type="AlphaFoldDB" id="A0A8J2XIW2"/>
<dbReference type="RefSeq" id="WP_262891378.1">
    <property type="nucleotide sequence ID" value="NZ_BMIC01000002.1"/>
</dbReference>
<proteinExistence type="predicted"/>
<dbReference type="Proteomes" id="UP000598120">
    <property type="component" value="Unassembled WGS sequence"/>
</dbReference>
<reference evidence="1 2" key="1">
    <citation type="journal article" date="2014" name="Int. J. Syst. Evol. Microbiol.">
        <title>Complete genome sequence of Corynebacterium casei LMG S-19264T (=DSM 44701T), isolated from a smear-ripened cheese.</title>
        <authorList>
            <consortium name="US DOE Joint Genome Institute (JGI-PGF)"/>
            <person name="Walter F."/>
            <person name="Albersmeier A."/>
            <person name="Kalinowski J."/>
            <person name="Ruckert C."/>
        </authorList>
    </citation>
    <scope>NUCLEOTIDE SEQUENCE [LARGE SCALE GENOMIC DNA]</scope>
    <source>
        <strain evidence="1 2">CGMCC 1.15295</strain>
    </source>
</reference>
<sequence>MGKKVTIKVMVETDALYHNTTDVDALTFLSDDNKGKSGDV</sequence>
<evidence type="ECO:0000313" key="1">
    <source>
        <dbReference type="EMBL" id="GFZ84974.1"/>
    </source>
</evidence>
<dbReference type="EMBL" id="BMIC01000002">
    <property type="protein sequence ID" value="GFZ84974.1"/>
    <property type="molecule type" value="Genomic_DNA"/>
</dbReference>
<organism evidence="1 2">
    <name type="scientific">Aquaticitalea lipolytica</name>
    <dbReference type="NCBI Taxonomy" id="1247562"/>
    <lineage>
        <taxon>Bacteria</taxon>
        <taxon>Pseudomonadati</taxon>
        <taxon>Bacteroidota</taxon>
        <taxon>Flavobacteriia</taxon>
        <taxon>Flavobacteriales</taxon>
        <taxon>Flavobacteriaceae</taxon>
        <taxon>Aquaticitalea</taxon>
    </lineage>
</organism>
<keyword evidence="2" id="KW-1185">Reference proteome</keyword>
<accession>A0A8J2XIW2</accession>
<evidence type="ECO:0000313" key="2">
    <source>
        <dbReference type="Proteomes" id="UP000598120"/>
    </source>
</evidence>
<name>A0A8J2XIW2_9FLAO</name>
<protein>
    <submittedName>
        <fullName evidence="1">Uncharacterized protein</fullName>
    </submittedName>
</protein>
<gene>
    <name evidence="1" type="ORF">GCM10011531_15010</name>
</gene>
<comment type="caution">
    <text evidence="1">The sequence shown here is derived from an EMBL/GenBank/DDBJ whole genome shotgun (WGS) entry which is preliminary data.</text>
</comment>